<dbReference type="AlphaFoldDB" id="I4C5Q3"/>
<protein>
    <submittedName>
        <fullName evidence="4">RND family efflux transporter, MFP subunit</fullName>
    </submittedName>
</protein>
<accession>I4C5Q3</accession>
<name>I4C5Q3_DESTA</name>
<organism evidence="4 5">
    <name type="scientific">Desulfomonile tiedjei (strain ATCC 49306 / DSM 6799 / DCB-1)</name>
    <dbReference type="NCBI Taxonomy" id="706587"/>
    <lineage>
        <taxon>Bacteria</taxon>
        <taxon>Pseudomonadati</taxon>
        <taxon>Thermodesulfobacteriota</taxon>
        <taxon>Desulfomonilia</taxon>
        <taxon>Desulfomonilales</taxon>
        <taxon>Desulfomonilaceae</taxon>
        <taxon>Desulfomonile</taxon>
    </lineage>
</organism>
<dbReference type="PANTHER" id="PTHR30469">
    <property type="entry name" value="MULTIDRUG RESISTANCE PROTEIN MDTA"/>
    <property type="match status" value="1"/>
</dbReference>
<dbReference type="InterPro" id="IPR058625">
    <property type="entry name" value="MdtA-like_BSH"/>
</dbReference>
<proteinExistence type="inferred from homology"/>
<evidence type="ECO:0000313" key="5">
    <source>
        <dbReference type="Proteomes" id="UP000006055"/>
    </source>
</evidence>
<dbReference type="HOGENOM" id="CLU_018816_6_4_7"/>
<gene>
    <name evidence="4" type="ordered locus">Desti_2201</name>
</gene>
<dbReference type="Pfam" id="PF25917">
    <property type="entry name" value="BSH_RND"/>
    <property type="match status" value="1"/>
</dbReference>
<dbReference type="InterPro" id="IPR006143">
    <property type="entry name" value="RND_pump_MFP"/>
</dbReference>
<dbReference type="KEGG" id="dti:Desti_2201"/>
<feature type="domain" description="Multidrug resistance protein MdtA-like alpha-helical hairpin" evidence="2">
    <location>
        <begin position="101"/>
        <end position="162"/>
    </location>
</feature>
<dbReference type="Pfam" id="PF25876">
    <property type="entry name" value="HH_MFP_RND"/>
    <property type="match status" value="1"/>
</dbReference>
<dbReference type="OrthoDB" id="9785187at2"/>
<comment type="similarity">
    <text evidence="1">Belongs to the membrane fusion protein (MFP) (TC 8.A.1) family.</text>
</comment>
<dbReference type="PANTHER" id="PTHR30469:SF15">
    <property type="entry name" value="HLYD FAMILY OF SECRETION PROTEINS"/>
    <property type="match status" value="1"/>
</dbReference>
<evidence type="ECO:0000256" key="1">
    <source>
        <dbReference type="ARBA" id="ARBA00009477"/>
    </source>
</evidence>
<evidence type="ECO:0000259" key="2">
    <source>
        <dbReference type="Pfam" id="PF25876"/>
    </source>
</evidence>
<dbReference type="NCBIfam" id="TIGR01730">
    <property type="entry name" value="RND_mfp"/>
    <property type="match status" value="1"/>
</dbReference>
<dbReference type="Gene3D" id="1.10.287.470">
    <property type="entry name" value="Helix hairpin bin"/>
    <property type="match status" value="1"/>
</dbReference>
<dbReference type="SUPFAM" id="SSF111369">
    <property type="entry name" value="HlyD-like secretion proteins"/>
    <property type="match status" value="1"/>
</dbReference>
<dbReference type="InterPro" id="IPR058624">
    <property type="entry name" value="MdtA-like_HH"/>
</dbReference>
<dbReference type="Gene3D" id="2.40.30.170">
    <property type="match status" value="1"/>
</dbReference>
<dbReference type="EMBL" id="CP003360">
    <property type="protein sequence ID" value="AFM24894.1"/>
    <property type="molecule type" value="Genomic_DNA"/>
</dbReference>
<dbReference type="GO" id="GO:0015562">
    <property type="term" value="F:efflux transmembrane transporter activity"/>
    <property type="evidence" value="ECO:0007669"/>
    <property type="project" value="TreeGrafter"/>
</dbReference>
<keyword evidence="5" id="KW-1185">Reference proteome</keyword>
<dbReference type="Gene3D" id="2.40.50.100">
    <property type="match status" value="1"/>
</dbReference>
<reference evidence="5" key="1">
    <citation type="submission" date="2012-06" db="EMBL/GenBank/DDBJ databases">
        <title>Complete sequence of chromosome of Desulfomonile tiedjei DSM 6799.</title>
        <authorList>
            <person name="Lucas S."/>
            <person name="Copeland A."/>
            <person name="Lapidus A."/>
            <person name="Glavina del Rio T."/>
            <person name="Dalin E."/>
            <person name="Tice H."/>
            <person name="Bruce D."/>
            <person name="Goodwin L."/>
            <person name="Pitluck S."/>
            <person name="Peters L."/>
            <person name="Ovchinnikova G."/>
            <person name="Zeytun A."/>
            <person name="Lu M."/>
            <person name="Kyrpides N."/>
            <person name="Mavromatis K."/>
            <person name="Ivanova N."/>
            <person name="Brettin T."/>
            <person name="Detter J.C."/>
            <person name="Han C."/>
            <person name="Larimer F."/>
            <person name="Land M."/>
            <person name="Hauser L."/>
            <person name="Markowitz V."/>
            <person name="Cheng J.-F."/>
            <person name="Hugenholtz P."/>
            <person name="Woyke T."/>
            <person name="Wu D."/>
            <person name="Spring S."/>
            <person name="Schroeder M."/>
            <person name="Brambilla E."/>
            <person name="Klenk H.-P."/>
            <person name="Eisen J.A."/>
        </authorList>
    </citation>
    <scope>NUCLEOTIDE SEQUENCE [LARGE SCALE GENOMIC DNA]</scope>
    <source>
        <strain evidence="5">ATCC 49306 / DSM 6799 / DCB-1</strain>
    </source>
</reference>
<dbReference type="GO" id="GO:1990281">
    <property type="term" value="C:efflux pump complex"/>
    <property type="evidence" value="ECO:0007669"/>
    <property type="project" value="TreeGrafter"/>
</dbReference>
<dbReference type="RefSeq" id="WP_014810037.1">
    <property type="nucleotide sequence ID" value="NC_018025.1"/>
</dbReference>
<evidence type="ECO:0000313" key="4">
    <source>
        <dbReference type="EMBL" id="AFM24894.1"/>
    </source>
</evidence>
<dbReference type="STRING" id="706587.Desti_2201"/>
<sequence length="341" mass="37424">MSILLRKSSLLAAVVGIVAVILMVHRTTAVEPMPQPPVAPVQKLTEHVIAAAGMVEALRENTSIGVPVSSLVKTVFVEVWDRVEAGAPLLQLDDRELQAQLKTQRAELHVREAELAKARRQYEVKESLRPSNVVSRDEADTRREEFAIAQARVESACATVEQTESLISRLTVRAPIAGTVLQVNTRAGEYAMPGVSTTLILLGSIDELQVRADVDEQIAPRVKPSSNAVGYLKGDTQRPIPMEFVRIEPYITPKRNLTGLSTERVDTSVLQVIYKFPNNSARPVYVGQQMDLFIEESASDGSGVSYPLRQSNVASCRLCPSWPELQSLADLLNAVRVPCDH</sequence>
<dbReference type="eggNOG" id="COG0845">
    <property type="taxonomic scope" value="Bacteria"/>
</dbReference>
<dbReference type="Proteomes" id="UP000006055">
    <property type="component" value="Chromosome"/>
</dbReference>
<evidence type="ECO:0000259" key="3">
    <source>
        <dbReference type="Pfam" id="PF25917"/>
    </source>
</evidence>
<feature type="domain" description="Multidrug resistance protein MdtA-like barrel-sandwich hybrid" evidence="3">
    <location>
        <begin position="64"/>
        <end position="201"/>
    </location>
</feature>